<evidence type="ECO:0000313" key="1">
    <source>
        <dbReference type="EMBL" id="EKC68434.1"/>
    </source>
</evidence>
<protein>
    <submittedName>
        <fullName evidence="1">Glycosyl transferase GT2 family</fullName>
    </submittedName>
</protein>
<accession>K1TLE9</accession>
<comment type="caution">
    <text evidence="1">The sequence shown here is derived from an EMBL/GenBank/DDBJ whole genome shotgun (WGS) entry which is preliminary data.</text>
</comment>
<feature type="non-terminal residue" evidence="1">
    <location>
        <position position="1"/>
    </location>
</feature>
<dbReference type="GO" id="GO:0016740">
    <property type="term" value="F:transferase activity"/>
    <property type="evidence" value="ECO:0007669"/>
    <property type="project" value="UniProtKB-KW"/>
</dbReference>
<dbReference type="EMBL" id="AJWZ01003365">
    <property type="protein sequence ID" value="EKC68434.1"/>
    <property type="molecule type" value="Genomic_DNA"/>
</dbReference>
<sequence>LFMRPGSMVLKIYKHSVIRENHLDFPEHIFYEDNCAGPLWSLYFRRFERVEEPLYYYYQHAVSTVHHITEEKCRDRMKAAELLYTECENRGFLTEYREQIEYRFTELYYVITLFSYLSGVEKPKMSFVKELREGTERHFPEFDRNKYYLEYTGPEERKFIAMQKKSDLRFYLYYRIRQFVWKLRA</sequence>
<dbReference type="AlphaFoldDB" id="K1TLE9"/>
<dbReference type="InterPro" id="IPR029044">
    <property type="entry name" value="Nucleotide-diphossugar_trans"/>
</dbReference>
<dbReference type="SUPFAM" id="SSF53448">
    <property type="entry name" value="Nucleotide-diphospho-sugar transferases"/>
    <property type="match status" value="1"/>
</dbReference>
<keyword evidence="1" id="KW-0808">Transferase</keyword>
<gene>
    <name evidence="1" type="ORF">OBE_04938</name>
</gene>
<reference evidence="1" key="1">
    <citation type="journal article" date="2013" name="Environ. Microbiol.">
        <title>Microbiota from the distal guts of lean and obese adolescents exhibit partial functional redundancy besides clear differences in community structure.</title>
        <authorList>
            <person name="Ferrer M."/>
            <person name="Ruiz A."/>
            <person name="Lanza F."/>
            <person name="Haange S.B."/>
            <person name="Oberbach A."/>
            <person name="Till H."/>
            <person name="Bargiela R."/>
            <person name="Campoy C."/>
            <person name="Segura M.T."/>
            <person name="Richter M."/>
            <person name="von Bergen M."/>
            <person name="Seifert J."/>
            <person name="Suarez A."/>
        </authorList>
    </citation>
    <scope>NUCLEOTIDE SEQUENCE</scope>
</reference>
<name>K1TLE9_9ZZZZ</name>
<organism evidence="1">
    <name type="scientific">human gut metagenome</name>
    <dbReference type="NCBI Taxonomy" id="408170"/>
    <lineage>
        <taxon>unclassified sequences</taxon>
        <taxon>metagenomes</taxon>
        <taxon>organismal metagenomes</taxon>
    </lineage>
</organism>
<proteinExistence type="predicted"/>